<dbReference type="PANTHER" id="PTHR42759:SF1">
    <property type="entry name" value="MAGNESIUM-CHELATASE SUBUNIT CHLD"/>
    <property type="match status" value="1"/>
</dbReference>
<dbReference type="SUPFAM" id="SSF52540">
    <property type="entry name" value="P-loop containing nucleoside triphosphate hydrolases"/>
    <property type="match status" value="1"/>
</dbReference>
<reference evidence="2 3" key="1">
    <citation type="submission" date="2021-12" db="EMBL/GenBank/DDBJ databases">
        <title>Discovery of the Pendulisporaceae a myxobacterial family with distinct sporulation behavior and unique specialized metabolism.</title>
        <authorList>
            <person name="Garcia R."/>
            <person name="Popoff A."/>
            <person name="Bader C.D."/>
            <person name="Loehr J."/>
            <person name="Walesch S."/>
            <person name="Walt C."/>
            <person name="Boldt J."/>
            <person name="Bunk B."/>
            <person name="Haeckl F.J.F.P.J."/>
            <person name="Gunesch A.P."/>
            <person name="Birkelbach J."/>
            <person name="Nuebel U."/>
            <person name="Pietschmann T."/>
            <person name="Bach T."/>
            <person name="Mueller R."/>
        </authorList>
    </citation>
    <scope>NUCLEOTIDE SEQUENCE [LARGE SCALE GENOMIC DNA]</scope>
    <source>
        <strain evidence="2 3">MSr11954</strain>
    </source>
</reference>
<dbReference type="Pfam" id="PF07726">
    <property type="entry name" value="AAA_3"/>
    <property type="match status" value="1"/>
</dbReference>
<evidence type="ECO:0000259" key="1">
    <source>
        <dbReference type="SMART" id="SM00382"/>
    </source>
</evidence>
<name>A0ABZ2LJ29_9BACT</name>
<dbReference type="Proteomes" id="UP001370348">
    <property type="component" value="Chromosome"/>
</dbReference>
<sequence length="365" mass="39075">MQPAHSVSPAQIQNGAPVGTPVDDVELLQRASKASQRLKEALAERVVGQEAVIDLMLVALLARGHALLVGVPGLAKTLLVGSLAEALDLSFGRVQFTPDLLPADITGTDVLQEEEDGAGQLRRRLRFLPGPIFAHLVLADEINRTPPKTQAALLQAMQERRVTVGTKTHHLPDPFQVFATRNPIEQEGTYPLPEAQLDRFLLEVHIEYPSEVEEREIARKTTSSEVGSVPRVLSADDVRALQALVPRVPVTEEAVELAVALGRATRPVKSDGTKARGGGGAVPEVAEFVRFGAGPRGSQALVLAAKARAALRGEAAADVEDVRALIVPVLRHRLVLSYRAEADGIRDVDVLERVAAHVAGAAGRR</sequence>
<feature type="domain" description="AAA+ ATPase" evidence="1">
    <location>
        <begin position="62"/>
        <end position="210"/>
    </location>
</feature>
<dbReference type="Pfam" id="PF17863">
    <property type="entry name" value="AAA_lid_2"/>
    <property type="match status" value="1"/>
</dbReference>
<dbReference type="PANTHER" id="PTHR42759">
    <property type="entry name" value="MOXR FAMILY PROTEIN"/>
    <property type="match status" value="1"/>
</dbReference>
<dbReference type="SMART" id="SM00382">
    <property type="entry name" value="AAA"/>
    <property type="match status" value="1"/>
</dbReference>
<gene>
    <name evidence="2" type="ORF">LZC94_24115</name>
</gene>
<dbReference type="PIRSF" id="PIRSF002849">
    <property type="entry name" value="AAA_ATPase_chaperone_MoxR_prd"/>
    <property type="match status" value="1"/>
</dbReference>
<dbReference type="InterPro" id="IPR027417">
    <property type="entry name" value="P-loop_NTPase"/>
</dbReference>
<dbReference type="InterPro" id="IPR003593">
    <property type="entry name" value="AAA+_ATPase"/>
</dbReference>
<proteinExistence type="predicted"/>
<evidence type="ECO:0000313" key="3">
    <source>
        <dbReference type="Proteomes" id="UP001370348"/>
    </source>
</evidence>
<dbReference type="Gene3D" id="1.10.8.80">
    <property type="entry name" value="Magnesium chelatase subunit I, C-Terminal domain"/>
    <property type="match status" value="1"/>
</dbReference>
<evidence type="ECO:0000313" key="2">
    <source>
        <dbReference type="EMBL" id="WXB10959.1"/>
    </source>
</evidence>
<dbReference type="RefSeq" id="WP_394820575.1">
    <property type="nucleotide sequence ID" value="NZ_CP089984.1"/>
</dbReference>
<dbReference type="EMBL" id="CP089984">
    <property type="protein sequence ID" value="WXB10959.1"/>
    <property type="molecule type" value="Genomic_DNA"/>
</dbReference>
<dbReference type="InterPro" id="IPR011703">
    <property type="entry name" value="ATPase_AAA-3"/>
</dbReference>
<protein>
    <submittedName>
        <fullName evidence="2">AAA family ATPase</fullName>
    </submittedName>
</protein>
<keyword evidence="3" id="KW-1185">Reference proteome</keyword>
<dbReference type="CDD" id="cd00009">
    <property type="entry name" value="AAA"/>
    <property type="match status" value="1"/>
</dbReference>
<accession>A0ABZ2LJ29</accession>
<organism evidence="2 3">
    <name type="scientific">Pendulispora albinea</name>
    <dbReference type="NCBI Taxonomy" id="2741071"/>
    <lineage>
        <taxon>Bacteria</taxon>
        <taxon>Pseudomonadati</taxon>
        <taxon>Myxococcota</taxon>
        <taxon>Myxococcia</taxon>
        <taxon>Myxococcales</taxon>
        <taxon>Sorangiineae</taxon>
        <taxon>Pendulisporaceae</taxon>
        <taxon>Pendulispora</taxon>
    </lineage>
</organism>
<dbReference type="InterPro" id="IPR041628">
    <property type="entry name" value="ChlI/MoxR_AAA_lid"/>
</dbReference>
<dbReference type="Gene3D" id="3.40.50.300">
    <property type="entry name" value="P-loop containing nucleotide triphosphate hydrolases"/>
    <property type="match status" value="1"/>
</dbReference>
<dbReference type="InterPro" id="IPR050764">
    <property type="entry name" value="CbbQ/NirQ/NorQ/GpvN"/>
</dbReference>